<organism evidence="1 2">
    <name type="scientific">Stylosanthes scabra</name>
    <dbReference type="NCBI Taxonomy" id="79078"/>
    <lineage>
        <taxon>Eukaryota</taxon>
        <taxon>Viridiplantae</taxon>
        <taxon>Streptophyta</taxon>
        <taxon>Embryophyta</taxon>
        <taxon>Tracheophyta</taxon>
        <taxon>Spermatophyta</taxon>
        <taxon>Magnoliopsida</taxon>
        <taxon>eudicotyledons</taxon>
        <taxon>Gunneridae</taxon>
        <taxon>Pentapetalae</taxon>
        <taxon>rosids</taxon>
        <taxon>fabids</taxon>
        <taxon>Fabales</taxon>
        <taxon>Fabaceae</taxon>
        <taxon>Papilionoideae</taxon>
        <taxon>50 kb inversion clade</taxon>
        <taxon>dalbergioids sensu lato</taxon>
        <taxon>Dalbergieae</taxon>
        <taxon>Pterocarpus clade</taxon>
        <taxon>Stylosanthes</taxon>
    </lineage>
</organism>
<comment type="caution">
    <text evidence="1">The sequence shown here is derived from an EMBL/GenBank/DDBJ whole genome shotgun (WGS) entry which is preliminary data.</text>
</comment>
<dbReference type="EMBL" id="JASCZI010044437">
    <property type="protein sequence ID" value="MED6130216.1"/>
    <property type="molecule type" value="Genomic_DNA"/>
</dbReference>
<protein>
    <submittedName>
        <fullName evidence="1">Uncharacterized protein</fullName>
    </submittedName>
</protein>
<evidence type="ECO:0000313" key="2">
    <source>
        <dbReference type="Proteomes" id="UP001341840"/>
    </source>
</evidence>
<proteinExistence type="predicted"/>
<keyword evidence="2" id="KW-1185">Reference proteome</keyword>
<sequence>QEKAGSTGSLSRKGPPGVIIAEETGLMTRGRMTGPRTTILVGGRQDTCTRSRVDLLPEDRPRAPGKGT</sequence>
<accession>A0ABU6S291</accession>
<feature type="non-terminal residue" evidence="1">
    <location>
        <position position="1"/>
    </location>
</feature>
<dbReference type="Proteomes" id="UP001341840">
    <property type="component" value="Unassembled WGS sequence"/>
</dbReference>
<name>A0ABU6S291_9FABA</name>
<reference evidence="1 2" key="1">
    <citation type="journal article" date="2023" name="Plants (Basel)">
        <title>Bridging the Gap: Combining Genomics and Transcriptomics Approaches to Understand Stylosanthes scabra, an Orphan Legume from the Brazilian Caatinga.</title>
        <authorList>
            <person name="Ferreira-Neto J.R.C."/>
            <person name="da Silva M.D."/>
            <person name="Binneck E."/>
            <person name="de Melo N.F."/>
            <person name="da Silva R.H."/>
            <person name="de Melo A.L.T.M."/>
            <person name="Pandolfi V."/>
            <person name="Bustamante F.O."/>
            <person name="Brasileiro-Vidal A.C."/>
            <person name="Benko-Iseppon A.M."/>
        </authorList>
    </citation>
    <scope>NUCLEOTIDE SEQUENCE [LARGE SCALE GENOMIC DNA]</scope>
    <source>
        <tissue evidence="1">Leaves</tissue>
    </source>
</reference>
<gene>
    <name evidence="1" type="ORF">PIB30_115875</name>
</gene>
<evidence type="ECO:0000313" key="1">
    <source>
        <dbReference type="EMBL" id="MED6130216.1"/>
    </source>
</evidence>